<gene>
    <name evidence="1" type="ORF">EVJ47_05100</name>
</gene>
<accession>A0A519BB86</accession>
<reference evidence="1 2" key="1">
    <citation type="submission" date="2019-01" db="EMBL/GenBank/DDBJ databases">
        <title>Insights into ecological role of a new deltaproteobacterial order Candidatus Sinidesulfobacterales (Sva0485) by metagenomics and metatranscriptomics.</title>
        <authorList>
            <person name="Tan S."/>
            <person name="Liu J."/>
            <person name="Fang Y."/>
            <person name="Hedlund B.P."/>
            <person name="Lian Z.H."/>
            <person name="Huang L.Y."/>
            <person name="Li J.T."/>
            <person name="Huang L.N."/>
            <person name="Li W.J."/>
            <person name="Jiang H.C."/>
            <person name="Dong H.L."/>
            <person name="Shu W.S."/>
        </authorList>
    </citation>
    <scope>NUCLEOTIDE SEQUENCE [LARGE SCALE GENOMIC DNA]</scope>
    <source>
        <strain evidence="1">AP3</strain>
    </source>
</reference>
<protein>
    <submittedName>
        <fullName evidence="1">Uncharacterized protein</fullName>
    </submittedName>
</protein>
<name>A0A519BB86_9DELT</name>
<evidence type="ECO:0000313" key="1">
    <source>
        <dbReference type="EMBL" id="RZD14549.1"/>
    </source>
</evidence>
<proteinExistence type="predicted"/>
<dbReference type="Proteomes" id="UP000320813">
    <property type="component" value="Unassembled WGS sequence"/>
</dbReference>
<organism evidence="1 2">
    <name type="scientific">Candidatus Acidulodesulfobacterium ferriphilum</name>
    <dbReference type="NCBI Taxonomy" id="2597223"/>
    <lineage>
        <taxon>Bacteria</taxon>
        <taxon>Deltaproteobacteria</taxon>
        <taxon>Candidatus Acidulodesulfobacterales</taxon>
        <taxon>Candidatus Acidulodesulfobacterium</taxon>
    </lineage>
</organism>
<sequence length="305" mass="34736">MDNLENYFYNNQEIVFRIPQKTYKGFVSNIEEGYLYIILYASFTSSRVYEFNEADYDINADINLINSSKDNTLIYQDIDSAYLFKLLVNSVIKSAGNIAVKVQMPELLSKREGREFLRISTHLQFIYEEIQVKEFLDIKDEYISKPSFSTSVYGIYNLAAPKVYQLSALAEGEVPVNPRLEKILIAINSKLDVILSLLNPEASIFADIKEKKVSISGSGIMFNEPQDRRGSNAEGLKQGSIIKITMLFPTVPQFMIKAIAQVVKVEENDGYNIACKFIAINESDRDEIIKFTLDKQRQQIKTPAP</sequence>
<comment type="caution">
    <text evidence="1">The sequence shown here is derived from an EMBL/GenBank/DDBJ whole genome shotgun (WGS) entry which is preliminary data.</text>
</comment>
<evidence type="ECO:0000313" key="2">
    <source>
        <dbReference type="Proteomes" id="UP000320813"/>
    </source>
</evidence>
<dbReference type="EMBL" id="SGBD01000002">
    <property type="protein sequence ID" value="RZD14549.1"/>
    <property type="molecule type" value="Genomic_DNA"/>
</dbReference>
<dbReference type="AlphaFoldDB" id="A0A519BB86"/>